<dbReference type="AlphaFoldDB" id="A0AAN7WDI7"/>
<dbReference type="PANTHER" id="PTHR42085">
    <property type="entry name" value="F-BOX DOMAIN-CONTAINING PROTEIN"/>
    <property type="match status" value="1"/>
</dbReference>
<evidence type="ECO:0008006" key="3">
    <source>
        <dbReference type="Google" id="ProtNLM"/>
    </source>
</evidence>
<protein>
    <recommendedName>
        <fullName evidence="3">F-box domain-containing protein</fullName>
    </recommendedName>
</protein>
<comment type="caution">
    <text evidence="1">The sequence shown here is derived from an EMBL/GenBank/DDBJ whole genome shotgun (WGS) entry which is preliminary data.</text>
</comment>
<evidence type="ECO:0000313" key="1">
    <source>
        <dbReference type="EMBL" id="KAK5701674.1"/>
    </source>
</evidence>
<proteinExistence type="predicted"/>
<dbReference type="Proteomes" id="UP001310594">
    <property type="component" value="Unassembled WGS sequence"/>
</dbReference>
<dbReference type="PANTHER" id="PTHR42085:SF1">
    <property type="entry name" value="F-BOX DOMAIN-CONTAINING PROTEIN"/>
    <property type="match status" value="1"/>
</dbReference>
<evidence type="ECO:0000313" key="2">
    <source>
        <dbReference type="Proteomes" id="UP001310594"/>
    </source>
</evidence>
<gene>
    <name evidence="1" type="ORF">LTR97_004492</name>
</gene>
<dbReference type="InterPro" id="IPR038883">
    <property type="entry name" value="AN11006-like"/>
</dbReference>
<accession>A0AAN7WDI7</accession>
<sequence length="268" mass="30444">MSTPTLLNLPPELQDRIFKALLVEDGITSLQHSFAEPKLSQVCRSLRKETLDVFYHDSTFCIDNDGGHIASMKRLSQTLGHLHSSDLASIRHIRLDWNTRCQGNWKLCFDLKSVPKKHQCLASDVGWSTPGYMVACYITLVPREPWAELSISFPDNALSKVVATPLHERMSEVVLPTLASLLRGGRQHKQLTRPYLKKIAKAWQHTASELLGRSCMEMQSQHLIATGRMTPAAWGNHAYQDYQVQLMLLEQQNKKRLLMARQQQDAMA</sequence>
<dbReference type="EMBL" id="JAVRQU010000006">
    <property type="protein sequence ID" value="KAK5701674.1"/>
    <property type="molecule type" value="Genomic_DNA"/>
</dbReference>
<name>A0AAN7WDI7_9PEZI</name>
<organism evidence="1 2">
    <name type="scientific">Elasticomyces elasticus</name>
    <dbReference type="NCBI Taxonomy" id="574655"/>
    <lineage>
        <taxon>Eukaryota</taxon>
        <taxon>Fungi</taxon>
        <taxon>Dikarya</taxon>
        <taxon>Ascomycota</taxon>
        <taxon>Pezizomycotina</taxon>
        <taxon>Dothideomycetes</taxon>
        <taxon>Dothideomycetidae</taxon>
        <taxon>Mycosphaerellales</taxon>
        <taxon>Teratosphaeriaceae</taxon>
        <taxon>Elasticomyces</taxon>
    </lineage>
</organism>
<reference evidence="1" key="1">
    <citation type="submission" date="2023-08" db="EMBL/GenBank/DDBJ databases">
        <title>Black Yeasts Isolated from many extreme environments.</title>
        <authorList>
            <person name="Coleine C."/>
            <person name="Stajich J.E."/>
            <person name="Selbmann L."/>
        </authorList>
    </citation>
    <scope>NUCLEOTIDE SEQUENCE</scope>
    <source>
        <strain evidence="1">CCFEE 5810</strain>
    </source>
</reference>